<evidence type="ECO:0000259" key="5">
    <source>
        <dbReference type="Pfam" id="PF21365"/>
    </source>
</evidence>
<dbReference type="InterPro" id="IPR051816">
    <property type="entry name" value="Glycosyl_Hydrolase_31"/>
</dbReference>
<dbReference type="PANTHER" id="PTHR43863:SF2">
    <property type="entry name" value="MALTASE-GLUCOAMYLASE"/>
    <property type="match status" value="1"/>
</dbReference>
<reference evidence="6 7" key="1">
    <citation type="submission" date="2022-10" db="EMBL/GenBank/DDBJ databases">
        <title>Aestuariibacter sp. AA17 isolated from Montipora capitata coral fragment.</title>
        <authorList>
            <person name="Emsley S.A."/>
            <person name="Pfannmuller K.M."/>
            <person name="Loughran R.M."/>
            <person name="Shlafstein M."/>
            <person name="Papke E."/>
            <person name="Saw J.H."/>
            <person name="Ushijima B."/>
            <person name="Videau P."/>
        </authorList>
    </citation>
    <scope>NUCLEOTIDE SEQUENCE [LARGE SCALE GENOMIC DNA]</scope>
    <source>
        <strain evidence="6 7">AA17</strain>
    </source>
</reference>
<feature type="domain" description="Glycoside hydrolase family 31 N-terminal" evidence="4">
    <location>
        <begin position="51"/>
        <end position="217"/>
    </location>
</feature>
<comment type="similarity">
    <text evidence="1 2">Belongs to the glycosyl hydrolase 31 family.</text>
</comment>
<dbReference type="Gene3D" id="2.60.40.1180">
    <property type="entry name" value="Golgi alpha-mannosidase II"/>
    <property type="match status" value="2"/>
</dbReference>
<dbReference type="PANTHER" id="PTHR43863">
    <property type="entry name" value="HYDROLASE, PUTATIVE (AFU_ORTHOLOGUE AFUA_1G03140)-RELATED"/>
    <property type="match status" value="1"/>
</dbReference>
<dbReference type="SUPFAM" id="SSF51011">
    <property type="entry name" value="Glycosyl hydrolase domain"/>
    <property type="match status" value="1"/>
</dbReference>
<keyword evidence="7" id="KW-1185">Reference proteome</keyword>
<dbReference type="Pfam" id="PF21365">
    <property type="entry name" value="Glyco_hydro_31_3rd"/>
    <property type="match status" value="1"/>
</dbReference>
<dbReference type="Gene3D" id="2.60.40.1760">
    <property type="entry name" value="glycosyl hydrolase (family 31)"/>
    <property type="match status" value="1"/>
</dbReference>
<dbReference type="CDD" id="cd14752">
    <property type="entry name" value="GH31_N"/>
    <property type="match status" value="1"/>
</dbReference>
<dbReference type="Proteomes" id="UP001652504">
    <property type="component" value="Unassembled WGS sequence"/>
</dbReference>
<dbReference type="SUPFAM" id="SSF51445">
    <property type="entry name" value="(Trans)glycosidases"/>
    <property type="match status" value="1"/>
</dbReference>
<dbReference type="InterPro" id="IPR011013">
    <property type="entry name" value="Gal_mutarotase_sf_dom"/>
</dbReference>
<dbReference type="InterPro" id="IPR017853">
    <property type="entry name" value="GH"/>
</dbReference>
<dbReference type="Pfam" id="PF01055">
    <property type="entry name" value="Glyco_hydro_31_2nd"/>
    <property type="match status" value="1"/>
</dbReference>
<accession>A0ABT3A9J0</accession>
<dbReference type="RefSeq" id="WP_263712624.1">
    <property type="nucleotide sequence ID" value="NZ_JAOWKX010000005.1"/>
</dbReference>
<dbReference type="InterPro" id="IPR048395">
    <property type="entry name" value="Glyco_hydro_31_C"/>
</dbReference>
<gene>
    <name evidence="6" type="ORF">OE749_11615</name>
</gene>
<protein>
    <submittedName>
        <fullName evidence="6">DUF4968 domain-containing protein</fullName>
    </submittedName>
</protein>
<dbReference type="EMBL" id="JAOWKX010000005">
    <property type="protein sequence ID" value="MCV2885341.1"/>
    <property type="molecule type" value="Genomic_DNA"/>
</dbReference>
<evidence type="ECO:0000313" key="7">
    <source>
        <dbReference type="Proteomes" id="UP001652504"/>
    </source>
</evidence>
<dbReference type="InterPro" id="IPR000322">
    <property type="entry name" value="Glyco_hydro_31_TIM"/>
</dbReference>
<dbReference type="InterPro" id="IPR025887">
    <property type="entry name" value="Glyco_hydro_31_N_dom"/>
</dbReference>
<feature type="domain" description="Glycoside hydrolase family 31 TIM barrel" evidence="3">
    <location>
        <begin position="260"/>
        <end position="584"/>
    </location>
</feature>
<dbReference type="Pfam" id="PF13802">
    <property type="entry name" value="Gal_mutarotas_2"/>
    <property type="match status" value="1"/>
</dbReference>
<evidence type="ECO:0000256" key="2">
    <source>
        <dbReference type="RuleBase" id="RU361185"/>
    </source>
</evidence>
<dbReference type="SUPFAM" id="SSF74650">
    <property type="entry name" value="Galactose mutarotase-like"/>
    <property type="match status" value="1"/>
</dbReference>
<evidence type="ECO:0000313" key="6">
    <source>
        <dbReference type="EMBL" id="MCV2885341.1"/>
    </source>
</evidence>
<keyword evidence="2" id="KW-0326">Glycosidase</keyword>
<sequence>MKLANLFHYKAALTLFVVWLFAPQLVSATEYHYLSHAVKADRVDIETSHWPVTIRPLTDNSVEVHYAPEDNSQLPSFALADVITANPSVKIETIFKVTESENALSIELGYLSVKVTKSPFHMAYYANGKLLTQEESGLFYSDTLRGFRFALSDEEKLLGGGQRVLGMNRRGHRMPLYNRAHYGYGKQSNQMYYSLPGVISTHGYSILFDNSAKGTLDIGSHEENILQFSAVAGRTAYIVVAGETMQEITQNMTDVTGKQPLPPRWALGNFASRFGYRTEAQTRSVVEGFRKANIPLDAIVLDLYWFGPDIKGHMGNLEWDRNAFPTPERMIEDLAKEGVKTVMITEPFVLTTSQKWQEAVDNNALALNAAGKPKTYQFYFGETGLIDVFSDSGKQWFNQAYQRLAEQGVHGWWGDLGEPEVHPEDTFHKFNGQLVGADEIHNVYGHIWAKNVYEASRKLQPESRPFIMMRSGFLGTQRYGIIPWTGDVARSWEGLSSQVELALQMGAFGLAYTHSDLGGFAGGEAFDQALYLRWLQYGVFQPVFRPHAQENIAPEPIFHDSETIRIARDYINLRYQLLPYNYSLAYENSLTGKPLMRSMSAAFPDNTLTWFDETQQYMWGDAFLVRPIVDEQAKTIEVTLPKGQWYQRGKSIPIAGNQTLRVTPDLDTLPVYIKGGEFIPMSPVIQSTDEYKGDQLVLHYYLAQGQHSRIYRQYEDGGNDVQSIATGQYQVLTYKAEETTKGIDLLLSQSGEFQGAPSQRQYTLVLHGIAQPPKGVKANGELIQEQCDELEYDIKMAYCHNAGEQQFRMKVSLESEMKIEVNFKQ</sequence>
<feature type="domain" description="Glycosyl hydrolase family 31 C-terminal" evidence="5">
    <location>
        <begin position="592"/>
        <end position="678"/>
    </location>
</feature>
<proteinExistence type="inferred from homology"/>
<comment type="caution">
    <text evidence="6">The sequence shown here is derived from an EMBL/GenBank/DDBJ whole genome shotgun (WGS) entry which is preliminary data.</text>
</comment>
<dbReference type="Gene3D" id="3.20.20.80">
    <property type="entry name" value="Glycosidases"/>
    <property type="match status" value="1"/>
</dbReference>
<evidence type="ECO:0000256" key="1">
    <source>
        <dbReference type="ARBA" id="ARBA00007806"/>
    </source>
</evidence>
<keyword evidence="2" id="KW-0378">Hydrolase</keyword>
<evidence type="ECO:0000259" key="4">
    <source>
        <dbReference type="Pfam" id="PF13802"/>
    </source>
</evidence>
<name>A0ABT3A9J0_9ALTE</name>
<dbReference type="InterPro" id="IPR013780">
    <property type="entry name" value="Glyco_hydro_b"/>
</dbReference>
<evidence type="ECO:0000259" key="3">
    <source>
        <dbReference type="Pfam" id="PF01055"/>
    </source>
</evidence>
<organism evidence="6 7">
    <name type="scientific">Fluctibacter corallii</name>
    <dbReference type="NCBI Taxonomy" id="2984329"/>
    <lineage>
        <taxon>Bacteria</taxon>
        <taxon>Pseudomonadati</taxon>
        <taxon>Pseudomonadota</taxon>
        <taxon>Gammaproteobacteria</taxon>
        <taxon>Alteromonadales</taxon>
        <taxon>Alteromonadaceae</taxon>
        <taxon>Fluctibacter</taxon>
    </lineage>
</organism>